<protein>
    <submittedName>
        <fullName evidence="3">Teicoplanin resistance protein VanZ</fullName>
    </submittedName>
</protein>
<keyword evidence="1" id="KW-0472">Membrane</keyword>
<accession>A0A0V8IV91</accession>
<reference evidence="3 4" key="1">
    <citation type="journal article" date="2014" name="Arch. Microbiol.">
        <title>Arthrobacter enclensis sp. nov., isolated from sediment sample.</title>
        <authorList>
            <person name="Dastager S.G."/>
            <person name="Liu Q."/>
            <person name="Tang S.K."/>
            <person name="Krishnamurthi S."/>
            <person name="Lee J.C."/>
            <person name="Li W.J."/>
        </authorList>
    </citation>
    <scope>NUCLEOTIDE SEQUENCE [LARGE SCALE GENOMIC DNA]</scope>
    <source>
        <strain evidence="3 4">NIO-1008</strain>
    </source>
</reference>
<sequence>MRTERVKNLRNRRLWQSVLAAMLIPLALIAFWPTPVDRPVQGLLADTLNFLHHHGIPRWFHYQFAEATANVALFIPFGFVSALSFPENRCWQIIALGFLVSNFIELGQLLFLHDRFASPLDLATNTAGAAAGAWLAFLAIKRLEARDLAAADLR</sequence>
<evidence type="ECO:0000313" key="4">
    <source>
        <dbReference type="Proteomes" id="UP000053199"/>
    </source>
</evidence>
<gene>
    <name evidence="3" type="ORF">AS031_01145</name>
</gene>
<evidence type="ECO:0000256" key="1">
    <source>
        <dbReference type="SAM" id="Phobius"/>
    </source>
</evidence>
<dbReference type="AlphaFoldDB" id="A0A0V8IV91"/>
<feature type="transmembrane region" description="Helical" evidence="1">
    <location>
        <begin position="123"/>
        <end position="140"/>
    </location>
</feature>
<dbReference type="Pfam" id="PF04892">
    <property type="entry name" value="VanZ"/>
    <property type="match status" value="1"/>
</dbReference>
<keyword evidence="4" id="KW-1185">Reference proteome</keyword>
<feature type="transmembrane region" description="Helical" evidence="1">
    <location>
        <begin position="12"/>
        <end position="32"/>
    </location>
</feature>
<evidence type="ECO:0000313" key="3">
    <source>
        <dbReference type="EMBL" id="KSU78690.1"/>
    </source>
</evidence>
<dbReference type="OrthoDB" id="3787741at2"/>
<feature type="domain" description="VanZ-like" evidence="2">
    <location>
        <begin position="23"/>
        <end position="138"/>
    </location>
</feature>
<proteinExistence type="predicted"/>
<name>A0A0V8IV91_9MICC</name>
<dbReference type="EMBL" id="LNQM01000001">
    <property type="protein sequence ID" value="KSU78690.1"/>
    <property type="molecule type" value="Genomic_DNA"/>
</dbReference>
<organism evidence="3 4">
    <name type="scientific">Pseudarthrobacter enclensis</name>
    <dbReference type="NCBI Taxonomy" id="993070"/>
    <lineage>
        <taxon>Bacteria</taxon>
        <taxon>Bacillati</taxon>
        <taxon>Actinomycetota</taxon>
        <taxon>Actinomycetes</taxon>
        <taxon>Micrococcales</taxon>
        <taxon>Micrococcaceae</taxon>
        <taxon>Pseudarthrobacter</taxon>
    </lineage>
</organism>
<keyword evidence="1" id="KW-1133">Transmembrane helix</keyword>
<evidence type="ECO:0000259" key="2">
    <source>
        <dbReference type="Pfam" id="PF04892"/>
    </source>
</evidence>
<comment type="caution">
    <text evidence="3">The sequence shown here is derived from an EMBL/GenBank/DDBJ whole genome shotgun (WGS) entry which is preliminary data.</text>
</comment>
<dbReference type="Proteomes" id="UP000053199">
    <property type="component" value="Unassembled WGS sequence"/>
</dbReference>
<dbReference type="STRING" id="993070.AS031_01145"/>
<dbReference type="InterPro" id="IPR006976">
    <property type="entry name" value="VanZ-like"/>
</dbReference>
<feature type="transmembrane region" description="Helical" evidence="1">
    <location>
        <begin position="67"/>
        <end position="86"/>
    </location>
</feature>
<keyword evidence="1" id="KW-0812">Transmembrane</keyword>
<feature type="transmembrane region" description="Helical" evidence="1">
    <location>
        <begin position="93"/>
        <end position="111"/>
    </location>
</feature>